<feature type="chain" id="PRO_5042076730" description="Secreted protein" evidence="2">
    <location>
        <begin position="23"/>
        <end position="159"/>
    </location>
</feature>
<keyword evidence="4" id="KW-1185">Reference proteome</keyword>
<gene>
    <name evidence="3" type="ORF">B0H65DRAFT_19127</name>
</gene>
<reference evidence="3" key="1">
    <citation type="journal article" date="2023" name="Mol. Phylogenet. Evol.">
        <title>Genome-scale phylogeny and comparative genomics of the fungal order Sordariales.</title>
        <authorList>
            <person name="Hensen N."/>
            <person name="Bonometti L."/>
            <person name="Westerberg I."/>
            <person name="Brannstrom I.O."/>
            <person name="Guillou S."/>
            <person name="Cros-Aarteil S."/>
            <person name="Calhoun S."/>
            <person name="Haridas S."/>
            <person name="Kuo A."/>
            <person name="Mondo S."/>
            <person name="Pangilinan J."/>
            <person name="Riley R."/>
            <person name="LaButti K."/>
            <person name="Andreopoulos B."/>
            <person name="Lipzen A."/>
            <person name="Chen C."/>
            <person name="Yan M."/>
            <person name="Daum C."/>
            <person name="Ng V."/>
            <person name="Clum A."/>
            <person name="Steindorff A."/>
            <person name="Ohm R.A."/>
            <person name="Martin F."/>
            <person name="Silar P."/>
            <person name="Natvig D.O."/>
            <person name="Lalanne C."/>
            <person name="Gautier V."/>
            <person name="Ament-Velasquez S.L."/>
            <person name="Kruys A."/>
            <person name="Hutchinson M.I."/>
            <person name="Powell A.J."/>
            <person name="Barry K."/>
            <person name="Miller A.N."/>
            <person name="Grigoriev I.V."/>
            <person name="Debuchy R."/>
            <person name="Gladieux P."/>
            <person name="Hiltunen Thoren M."/>
            <person name="Johannesson H."/>
        </authorList>
    </citation>
    <scope>NUCLEOTIDE SEQUENCE</scope>
    <source>
        <strain evidence="3">CBS 560.94</strain>
    </source>
</reference>
<organism evidence="3 4">
    <name type="scientific">Neurospora tetraspora</name>
    <dbReference type="NCBI Taxonomy" id="94610"/>
    <lineage>
        <taxon>Eukaryota</taxon>
        <taxon>Fungi</taxon>
        <taxon>Dikarya</taxon>
        <taxon>Ascomycota</taxon>
        <taxon>Pezizomycotina</taxon>
        <taxon>Sordariomycetes</taxon>
        <taxon>Sordariomycetidae</taxon>
        <taxon>Sordariales</taxon>
        <taxon>Sordariaceae</taxon>
        <taxon>Neurospora</taxon>
    </lineage>
</organism>
<evidence type="ECO:0000256" key="1">
    <source>
        <dbReference type="SAM" id="MobiDB-lite"/>
    </source>
</evidence>
<evidence type="ECO:0000313" key="3">
    <source>
        <dbReference type="EMBL" id="KAK3354614.1"/>
    </source>
</evidence>
<dbReference type="AlphaFoldDB" id="A0AAE0JN35"/>
<name>A0AAE0JN35_9PEZI</name>
<dbReference type="GeneID" id="87858801"/>
<dbReference type="RefSeq" id="XP_062685992.1">
    <property type="nucleotide sequence ID" value="XM_062821647.1"/>
</dbReference>
<keyword evidence="2" id="KW-0732">Signal</keyword>
<protein>
    <recommendedName>
        <fullName evidence="5">Secreted protein</fullName>
    </recommendedName>
</protein>
<proteinExistence type="predicted"/>
<dbReference type="Proteomes" id="UP001278500">
    <property type="component" value="Unassembled WGS sequence"/>
</dbReference>
<evidence type="ECO:0000313" key="4">
    <source>
        <dbReference type="Proteomes" id="UP001278500"/>
    </source>
</evidence>
<comment type="caution">
    <text evidence="3">The sequence shown here is derived from an EMBL/GenBank/DDBJ whole genome shotgun (WGS) entry which is preliminary data.</text>
</comment>
<reference evidence="3" key="2">
    <citation type="submission" date="2023-06" db="EMBL/GenBank/DDBJ databases">
        <authorList>
            <consortium name="Lawrence Berkeley National Laboratory"/>
            <person name="Haridas S."/>
            <person name="Hensen N."/>
            <person name="Bonometti L."/>
            <person name="Westerberg I."/>
            <person name="Brannstrom I.O."/>
            <person name="Guillou S."/>
            <person name="Cros-Aarteil S."/>
            <person name="Calhoun S."/>
            <person name="Kuo A."/>
            <person name="Mondo S."/>
            <person name="Pangilinan J."/>
            <person name="Riley R."/>
            <person name="Labutti K."/>
            <person name="Andreopoulos B."/>
            <person name="Lipzen A."/>
            <person name="Chen C."/>
            <person name="Yanf M."/>
            <person name="Daum C."/>
            <person name="Ng V."/>
            <person name="Clum A."/>
            <person name="Steindorff A."/>
            <person name="Ohm R."/>
            <person name="Martin F."/>
            <person name="Silar P."/>
            <person name="Natvig D."/>
            <person name="Lalanne C."/>
            <person name="Gautier V."/>
            <person name="Ament-Velasquez S.L."/>
            <person name="Kruys A."/>
            <person name="Hutchinson M.I."/>
            <person name="Powell A.J."/>
            <person name="Barry K."/>
            <person name="Miller A.N."/>
            <person name="Grigoriev I.V."/>
            <person name="Debuchy R."/>
            <person name="Gladieux P."/>
            <person name="Thoren M.H."/>
            <person name="Johannesson H."/>
        </authorList>
    </citation>
    <scope>NUCLEOTIDE SEQUENCE</scope>
    <source>
        <strain evidence="3">CBS 560.94</strain>
    </source>
</reference>
<dbReference type="EMBL" id="JAUEPP010000001">
    <property type="protein sequence ID" value="KAK3354614.1"/>
    <property type="molecule type" value="Genomic_DNA"/>
</dbReference>
<accession>A0AAE0JN35</accession>
<evidence type="ECO:0000256" key="2">
    <source>
        <dbReference type="SAM" id="SignalP"/>
    </source>
</evidence>
<feature type="signal peptide" evidence="2">
    <location>
        <begin position="1"/>
        <end position="22"/>
    </location>
</feature>
<evidence type="ECO:0008006" key="5">
    <source>
        <dbReference type="Google" id="ProtNLM"/>
    </source>
</evidence>
<sequence>MLIGQPIIWVSFHLRWCGLAVAEGASPVAPALVATTREKSLQSHFGSFGPLGERGACLALRAFHLRRVKPAFYSLRLAAVPGIYRLSTSLRLPKPSPSSIPSPRCQVGSRSKMRTIRPSDPSSELCLHLHSLLAPDSARVCFTTHRLSHSSSFTPRSSS</sequence>
<feature type="region of interest" description="Disordered" evidence="1">
    <location>
        <begin position="94"/>
        <end position="113"/>
    </location>
</feature>